<dbReference type="RefSeq" id="WP_089394784.1">
    <property type="nucleotide sequence ID" value="NZ_FNEC01000053.1"/>
</dbReference>
<dbReference type="SUPFAM" id="SSF52540">
    <property type="entry name" value="P-loop containing nucleoside triphosphate hydrolases"/>
    <property type="match status" value="1"/>
</dbReference>
<sequence length="367" mass="41668">MKLFKKAENTQAYLKAGIMGFAGDGKTFTATEIAIGMVEHMRAKGLPGGDKPVMFLDTETGSDWVKPRFDAAGIPLFVAKTRAFVDLLTAIDEAEAEGAFLLIDSISHFWTGLCDEYAKRRGRKRGLEFSDWAWLKQEWRRFTDRYVNSNCHIILCGRAGYEYDFFEGEDGKKNLEKTGVKMKAEGETGYEPSILILMEKQMDITTSPPQVWRTATVLKDRSTKIDGKQFANPSFKDFLPHIEYLNLGGQHMGVDTTRDNAELFEEDGEPRWQKERRMKEIALDEIVELLNKHHGGTSNDAKKAKGDMLEFAFNTRSWERIKTFDFAAVSTARNALWQRLEGVEYQWVEPGNAEAYQEPQAAQDDAA</sequence>
<dbReference type="Proteomes" id="UP000199693">
    <property type="component" value="Unassembled WGS sequence"/>
</dbReference>
<evidence type="ECO:0000313" key="2">
    <source>
        <dbReference type="EMBL" id="SNT55120.1"/>
    </source>
</evidence>
<evidence type="ECO:0000313" key="4">
    <source>
        <dbReference type="Proteomes" id="UP000199693"/>
    </source>
</evidence>
<dbReference type="Proteomes" id="UP000198309">
    <property type="component" value="Unassembled WGS sequence"/>
</dbReference>
<evidence type="ECO:0000313" key="1">
    <source>
        <dbReference type="EMBL" id="SDK82802.1"/>
    </source>
</evidence>
<dbReference type="InterPro" id="IPR027417">
    <property type="entry name" value="P-loop_NTPase"/>
</dbReference>
<dbReference type="EMBL" id="FZPC01000050">
    <property type="protein sequence ID" value="SNT55120.1"/>
    <property type="molecule type" value="Genomic_DNA"/>
</dbReference>
<organism evidence="1 4">
    <name type="scientific">Pseudomonas delhiensis</name>
    <dbReference type="NCBI Taxonomy" id="366289"/>
    <lineage>
        <taxon>Bacteria</taxon>
        <taxon>Pseudomonadati</taxon>
        <taxon>Pseudomonadota</taxon>
        <taxon>Gammaproteobacteria</taxon>
        <taxon>Pseudomonadales</taxon>
        <taxon>Pseudomonadaceae</taxon>
        <taxon>Pseudomonas</taxon>
    </lineage>
</organism>
<dbReference type="AlphaFoldDB" id="A0A239NK45"/>
<proteinExistence type="predicted"/>
<dbReference type="EMBL" id="FNEC01000053">
    <property type="protein sequence ID" value="SDK82802.1"/>
    <property type="molecule type" value="Genomic_DNA"/>
</dbReference>
<keyword evidence="3" id="KW-1185">Reference proteome</keyword>
<gene>
    <name evidence="1" type="ORF">SAMN05216189_105338</name>
    <name evidence="2" type="ORF">SAMN06295949_15024</name>
</gene>
<name>A0A239NK45_9PSED</name>
<dbReference type="Pfam" id="PF13479">
    <property type="entry name" value="AAA_24"/>
    <property type="match status" value="1"/>
</dbReference>
<reference evidence="2 3" key="2">
    <citation type="submission" date="2017-06" db="EMBL/GenBank/DDBJ databases">
        <authorList>
            <person name="Varghese N."/>
            <person name="Submissions S."/>
        </authorList>
    </citation>
    <scope>NUCLEOTIDE SEQUENCE [LARGE SCALE GENOMIC DNA]</scope>
    <source>
        <strain evidence="2 3">RLD-1</strain>
    </source>
</reference>
<accession>A0A239NK45</accession>
<protein>
    <submittedName>
        <fullName evidence="1">AAA domain-containing protein</fullName>
    </submittedName>
</protein>
<evidence type="ECO:0000313" key="3">
    <source>
        <dbReference type="Proteomes" id="UP000198309"/>
    </source>
</evidence>
<reference evidence="1 4" key="1">
    <citation type="submission" date="2016-10" db="EMBL/GenBank/DDBJ databases">
        <authorList>
            <person name="de Groot N.N."/>
        </authorList>
    </citation>
    <scope>NUCLEOTIDE SEQUENCE [LARGE SCALE GENOMIC DNA]</scope>
    <source>
        <strain evidence="1 4">CCM 7361</strain>
    </source>
</reference>